<organism evidence="2 3">
    <name type="scientific">Rufibacter quisquiliarum</name>
    <dbReference type="NCBI Taxonomy" id="1549639"/>
    <lineage>
        <taxon>Bacteria</taxon>
        <taxon>Pseudomonadati</taxon>
        <taxon>Bacteroidota</taxon>
        <taxon>Cytophagia</taxon>
        <taxon>Cytophagales</taxon>
        <taxon>Hymenobacteraceae</taxon>
        <taxon>Rufibacter</taxon>
    </lineage>
</organism>
<feature type="chain" id="PRO_5032970900" description="S9 family peptidase" evidence="1">
    <location>
        <begin position="27"/>
        <end position="594"/>
    </location>
</feature>
<name>A0A839GL57_9BACT</name>
<dbReference type="AlphaFoldDB" id="A0A839GL57"/>
<dbReference type="RefSeq" id="WP_182511381.1">
    <property type="nucleotide sequence ID" value="NZ_JACJIQ010000001.1"/>
</dbReference>
<protein>
    <recommendedName>
        <fullName evidence="4">S9 family peptidase</fullName>
    </recommendedName>
</protein>
<evidence type="ECO:0000313" key="3">
    <source>
        <dbReference type="Proteomes" id="UP000563094"/>
    </source>
</evidence>
<keyword evidence="3" id="KW-1185">Reference proteome</keyword>
<comment type="caution">
    <text evidence="2">The sequence shown here is derived from an EMBL/GenBank/DDBJ whole genome shotgun (WGS) entry which is preliminary data.</text>
</comment>
<dbReference type="EMBL" id="JACJIQ010000001">
    <property type="protein sequence ID" value="MBA9075726.1"/>
    <property type="molecule type" value="Genomic_DNA"/>
</dbReference>
<proteinExistence type="predicted"/>
<feature type="signal peptide" evidence="1">
    <location>
        <begin position="1"/>
        <end position="26"/>
    </location>
</feature>
<dbReference type="InterPro" id="IPR046661">
    <property type="entry name" value="DUF6770"/>
</dbReference>
<evidence type="ECO:0000256" key="1">
    <source>
        <dbReference type="SAM" id="SignalP"/>
    </source>
</evidence>
<dbReference type="PROSITE" id="PS51257">
    <property type="entry name" value="PROKAR_LIPOPROTEIN"/>
    <property type="match status" value="1"/>
</dbReference>
<dbReference type="Pfam" id="PF20559">
    <property type="entry name" value="DUF6770"/>
    <property type="match status" value="1"/>
</dbReference>
<sequence>MRKKKAGHLVLGLLLFLGCVGSNTTAAQTLELKNVTRQGFEGLKPLDKNGYYLQFIEGAKGSGKTAKQLLHLYILDNPLKIASDFVLELSPNETVDDVAFNGGNFMVIYSNPLARTRTMKVVDKQGKEIATKKIEKLPYRTAGRSSAIEPVGAADFLVINYVKDKKFGYSVERFDEKLESKYSQLQIPEKKKIYPVDYTLSGNRLYVLEYVDADASDYFEYHLAAFDLATGSLLKSQDLKSADGKAFGFATFVKPAPNGGAVTGGMYFDSPKVQKANSDGFFAAQMKPDGTLDFSYTNWDQVKNVVKDKSTAAMWGGKTKTFMHDLVVKPDGSYTLIGENYRRGDSDLAGEQSKNGLAIASKALKVTDLSGGGEPSEEAVTVAEFVLIDYDAQNKFTGVRKIDKPNAVTVVKLTQEQGNLSYIGQRKGLNLANILNNYGYFPYRFTAQGTSRPYLTYWQRYDPLKKELLYFTPLDAQQTDTVSVDVSSADLQQFQALESSITGKLGALGKLAKKVEEVKGDDHKNYFELKGSHDPYDYRAKDLNSRVMASNVAGKILIYDFVPEPGSEKKSFFAQLTDTTPGTLKVWYIDIPGK</sequence>
<keyword evidence="1" id="KW-0732">Signal</keyword>
<gene>
    <name evidence="2" type="ORF">FHS90_000423</name>
</gene>
<reference evidence="2 3" key="1">
    <citation type="submission" date="2020-08" db="EMBL/GenBank/DDBJ databases">
        <title>Genomic Encyclopedia of Type Strains, Phase IV (KMG-IV): sequencing the most valuable type-strain genomes for metagenomic binning, comparative biology and taxonomic classification.</title>
        <authorList>
            <person name="Goeker M."/>
        </authorList>
    </citation>
    <scope>NUCLEOTIDE SEQUENCE [LARGE SCALE GENOMIC DNA]</scope>
    <source>
        <strain evidence="2 3">DSM 29854</strain>
    </source>
</reference>
<dbReference type="Proteomes" id="UP000563094">
    <property type="component" value="Unassembled WGS sequence"/>
</dbReference>
<accession>A0A839GL57</accession>
<evidence type="ECO:0000313" key="2">
    <source>
        <dbReference type="EMBL" id="MBA9075726.1"/>
    </source>
</evidence>
<evidence type="ECO:0008006" key="4">
    <source>
        <dbReference type="Google" id="ProtNLM"/>
    </source>
</evidence>